<gene>
    <name evidence="2" type="ORF">PDIGIT_LOCUS7567</name>
</gene>
<evidence type="ECO:0000313" key="3">
    <source>
        <dbReference type="Proteomes" id="UP001152607"/>
    </source>
</evidence>
<evidence type="ECO:0000256" key="1">
    <source>
        <dbReference type="SAM" id="MobiDB-lite"/>
    </source>
</evidence>
<protein>
    <submittedName>
        <fullName evidence="2">Uncharacterized protein</fullName>
    </submittedName>
</protein>
<accession>A0A9W4XR62</accession>
<sequence>MTPKADQPTPRSAPKISPQPSSTFLFPLPLNQSLHLMTSHLLMAAQHTRDAVR</sequence>
<proteinExistence type="predicted"/>
<dbReference type="Proteomes" id="UP001152607">
    <property type="component" value="Unassembled WGS sequence"/>
</dbReference>
<reference evidence="2" key="1">
    <citation type="submission" date="2023-01" db="EMBL/GenBank/DDBJ databases">
        <authorList>
            <person name="Van Ghelder C."/>
            <person name="Rancurel C."/>
        </authorList>
    </citation>
    <scope>NUCLEOTIDE SEQUENCE</scope>
    <source>
        <strain evidence="2">CNCM I-4278</strain>
    </source>
</reference>
<dbReference type="AlphaFoldDB" id="A0A9W4XR62"/>
<name>A0A9W4XR62_9PLEO</name>
<feature type="region of interest" description="Disordered" evidence="1">
    <location>
        <begin position="1"/>
        <end position="23"/>
    </location>
</feature>
<keyword evidence="3" id="KW-1185">Reference proteome</keyword>
<dbReference type="EMBL" id="CAOQHR010000005">
    <property type="protein sequence ID" value="CAI6334506.1"/>
    <property type="molecule type" value="Genomic_DNA"/>
</dbReference>
<organism evidence="2 3">
    <name type="scientific">Periconia digitata</name>
    <dbReference type="NCBI Taxonomy" id="1303443"/>
    <lineage>
        <taxon>Eukaryota</taxon>
        <taxon>Fungi</taxon>
        <taxon>Dikarya</taxon>
        <taxon>Ascomycota</taxon>
        <taxon>Pezizomycotina</taxon>
        <taxon>Dothideomycetes</taxon>
        <taxon>Pleosporomycetidae</taxon>
        <taxon>Pleosporales</taxon>
        <taxon>Massarineae</taxon>
        <taxon>Periconiaceae</taxon>
        <taxon>Periconia</taxon>
    </lineage>
</organism>
<comment type="caution">
    <text evidence="2">The sequence shown here is derived from an EMBL/GenBank/DDBJ whole genome shotgun (WGS) entry which is preliminary data.</text>
</comment>
<evidence type="ECO:0000313" key="2">
    <source>
        <dbReference type="EMBL" id="CAI6334506.1"/>
    </source>
</evidence>